<evidence type="ECO:0000256" key="4">
    <source>
        <dbReference type="ARBA" id="ARBA00022691"/>
    </source>
</evidence>
<comment type="similarity">
    <text evidence="1">Belongs to the class I-like SAM-binding methyltransferase superfamily. NNMT/PNMT/TEMT family.</text>
</comment>
<dbReference type="GO" id="GO:0008170">
    <property type="term" value="F:N-methyltransferase activity"/>
    <property type="evidence" value="ECO:0000318"/>
    <property type="project" value="GO_Central"/>
</dbReference>
<dbReference type="Proteomes" id="UP000001554">
    <property type="component" value="Chromosome 12"/>
</dbReference>
<evidence type="ECO:0000313" key="6">
    <source>
        <dbReference type="RefSeq" id="XP_035692674.1"/>
    </source>
</evidence>
<dbReference type="FunFam" id="3.40.50.150:FF:000805">
    <property type="entry name" value="Uncharacterized protein"/>
    <property type="match status" value="1"/>
</dbReference>
<evidence type="ECO:0000256" key="1">
    <source>
        <dbReference type="ARBA" id="ARBA00007996"/>
    </source>
</evidence>
<evidence type="ECO:0000256" key="3">
    <source>
        <dbReference type="ARBA" id="ARBA00022679"/>
    </source>
</evidence>
<name>A0A9J7N7B3_BRAFL</name>
<dbReference type="InterPro" id="IPR053384">
    <property type="entry name" value="SAM-dep_methyltransferase"/>
</dbReference>
<dbReference type="GO" id="GO:0005829">
    <property type="term" value="C:cytosol"/>
    <property type="evidence" value="ECO:0000318"/>
    <property type="project" value="GO_Central"/>
</dbReference>
<sequence length="262" mass="29317">MDKQIKRSSYDTFNAKSYLKKNYPVGPDGMPTSHEDWLQWLLNNLKDTFAGGKLSGERLLDVGTGPAIHNLISAARFFPNITCAEYCQENRKELEKWVRGEEDAFDWDPFIKYVCGLEGQSDWEARKVALRDAIQHVVFCDVREENPLGALNGGPYDVVSSIFTLCAVAMDKTDFDGIVSHVSHLVKPGGMLILVFDLEATHVSDGTVSRPHVFLEASDIRRAVRNSGFTDVNDDVCLVKSNEGLQWDGTGYIYLTARKCSE</sequence>
<keyword evidence="3" id="KW-0808">Transferase</keyword>
<dbReference type="GeneID" id="118427144"/>
<dbReference type="InterPro" id="IPR029063">
    <property type="entry name" value="SAM-dependent_MTases_sf"/>
</dbReference>
<accession>A0A9J7N7B3</accession>
<dbReference type="KEGG" id="bfo:118427144"/>
<protein>
    <submittedName>
        <fullName evidence="6">Nicotinamide N-methyltransferase-like</fullName>
    </submittedName>
</protein>
<evidence type="ECO:0000313" key="5">
    <source>
        <dbReference type="Proteomes" id="UP000001554"/>
    </source>
</evidence>
<dbReference type="InterPro" id="IPR000940">
    <property type="entry name" value="NNMT_TEMT_trans"/>
</dbReference>
<dbReference type="RefSeq" id="XP_035692674.1">
    <property type="nucleotide sequence ID" value="XM_035836781.1"/>
</dbReference>
<dbReference type="OMA" id="RICHTYI"/>
<evidence type="ECO:0000256" key="2">
    <source>
        <dbReference type="ARBA" id="ARBA00022603"/>
    </source>
</evidence>
<keyword evidence="2" id="KW-0489">Methyltransferase</keyword>
<gene>
    <name evidence="6" type="primary">LOC118427144</name>
</gene>
<keyword evidence="4" id="KW-0949">S-adenosyl-L-methionine</keyword>
<keyword evidence="5" id="KW-1185">Reference proteome</keyword>
<dbReference type="PANTHER" id="PTHR10867:SF17">
    <property type="entry name" value="NICOTINAMIDE N-METHYLTRANSFERASE"/>
    <property type="match status" value="1"/>
</dbReference>
<dbReference type="GO" id="GO:0032259">
    <property type="term" value="P:methylation"/>
    <property type="evidence" value="ECO:0007669"/>
    <property type="project" value="UniProtKB-KW"/>
</dbReference>
<reference evidence="6" key="2">
    <citation type="submission" date="2025-08" db="UniProtKB">
        <authorList>
            <consortium name="RefSeq"/>
        </authorList>
    </citation>
    <scope>IDENTIFICATION</scope>
    <source>
        <strain evidence="6">S238N-H82</strain>
        <tissue evidence="6">Testes</tissue>
    </source>
</reference>
<dbReference type="OrthoDB" id="10050085at2759"/>
<dbReference type="PANTHER" id="PTHR10867">
    <property type="entry name" value="NNMT/PNMT/TEMT FAMILY MEMBER"/>
    <property type="match status" value="1"/>
</dbReference>
<proteinExistence type="inferred from homology"/>
<reference evidence="5" key="1">
    <citation type="journal article" date="2020" name="Nat. Ecol. Evol.">
        <title>Deeply conserved synteny resolves early events in vertebrate evolution.</title>
        <authorList>
            <person name="Simakov O."/>
            <person name="Marletaz F."/>
            <person name="Yue J.X."/>
            <person name="O'Connell B."/>
            <person name="Jenkins J."/>
            <person name="Brandt A."/>
            <person name="Calef R."/>
            <person name="Tung C.H."/>
            <person name="Huang T.K."/>
            <person name="Schmutz J."/>
            <person name="Satoh N."/>
            <person name="Yu J.K."/>
            <person name="Putnam N.H."/>
            <person name="Green R.E."/>
            <person name="Rokhsar D.S."/>
        </authorList>
    </citation>
    <scope>NUCLEOTIDE SEQUENCE [LARGE SCALE GENOMIC DNA]</scope>
    <source>
        <strain evidence="5">S238N-H82</strain>
    </source>
</reference>
<dbReference type="SUPFAM" id="SSF53335">
    <property type="entry name" value="S-adenosyl-L-methionine-dependent methyltransferases"/>
    <property type="match status" value="1"/>
</dbReference>
<dbReference type="AlphaFoldDB" id="A0A9J7N7B3"/>
<dbReference type="Pfam" id="PF01234">
    <property type="entry name" value="NNMT_PNMT_TEMT"/>
    <property type="match status" value="1"/>
</dbReference>
<dbReference type="NCBIfam" id="NF041360">
    <property type="entry name" value="GntF_guanitoxin"/>
    <property type="match status" value="1"/>
</dbReference>
<organism evidence="5 6">
    <name type="scientific">Branchiostoma floridae</name>
    <name type="common">Florida lancelet</name>
    <name type="synonym">Amphioxus</name>
    <dbReference type="NCBI Taxonomy" id="7739"/>
    <lineage>
        <taxon>Eukaryota</taxon>
        <taxon>Metazoa</taxon>
        <taxon>Chordata</taxon>
        <taxon>Cephalochordata</taxon>
        <taxon>Leptocardii</taxon>
        <taxon>Amphioxiformes</taxon>
        <taxon>Branchiostomatidae</taxon>
        <taxon>Branchiostoma</taxon>
    </lineage>
</organism>
<dbReference type="Gene3D" id="3.40.50.150">
    <property type="entry name" value="Vaccinia Virus protein VP39"/>
    <property type="match status" value="1"/>
</dbReference>
<dbReference type="PROSITE" id="PS51681">
    <property type="entry name" value="SAM_MT_NNMT_PNMT_TEMT"/>
    <property type="match status" value="1"/>
</dbReference>